<feature type="chain" id="PRO_5004908680" description="Zinc carboxypeptidase A 1" evidence="13">
    <location>
        <begin position="32"/>
        <end position="439"/>
    </location>
</feature>
<evidence type="ECO:0000313" key="15">
    <source>
        <dbReference type="EMBL" id="JAB98131.1"/>
    </source>
</evidence>
<keyword evidence="9" id="KW-0482">Metalloprotease</keyword>
<feature type="active site" description="Proton donor/acceptor" evidence="12">
    <location>
        <position position="390"/>
    </location>
</feature>
<keyword evidence="3 15" id="KW-0121">Carboxypeptidase</keyword>
<dbReference type="Pfam" id="PF02244">
    <property type="entry name" value="Propep_M14"/>
    <property type="match status" value="1"/>
</dbReference>
<dbReference type="GO" id="GO:0005615">
    <property type="term" value="C:extracellular space"/>
    <property type="evidence" value="ECO:0007669"/>
    <property type="project" value="TreeGrafter"/>
</dbReference>
<keyword evidence="7" id="KW-0378">Hydrolase</keyword>
<evidence type="ECO:0000256" key="7">
    <source>
        <dbReference type="ARBA" id="ARBA00022801"/>
    </source>
</evidence>
<evidence type="ECO:0000256" key="8">
    <source>
        <dbReference type="ARBA" id="ARBA00022833"/>
    </source>
</evidence>
<dbReference type="OrthoDB" id="3626597at2759"/>
<dbReference type="AlphaFoldDB" id="W8BXT6"/>
<evidence type="ECO:0000256" key="6">
    <source>
        <dbReference type="ARBA" id="ARBA00022729"/>
    </source>
</evidence>
<dbReference type="FunFam" id="3.30.70.340:FF:000002">
    <property type="entry name" value="Carboxypeptidase A"/>
    <property type="match status" value="1"/>
</dbReference>
<feature type="signal peptide" evidence="13">
    <location>
        <begin position="1"/>
        <end position="31"/>
    </location>
</feature>
<dbReference type="GO" id="GO:0006508">
    <property type="term" value="P:proteolysis"/>
    <property type="evidence" value="ECO:0007669"/>
    <property type="project" value="UniProtKB-KW"/>
</dbReference>
<dbReference type="SUPFAM" id="SSF54897">
    <property type="entry name" value="Protease propeptides/inhibitors"/>
    <property type="match status" value="1"/>
</dbReference>
<accession>W8BXT6</accession>
<dbReference type="InterPro" id="IPR057246">
    <property type="entry name" value="CARBOXYPEPT_ZN_1"/>
</dbReference>
<keyword evidence="6 13" id="KW-0732">Signal</keyword>
<gene>
    <name evidence="15" type="primary">CBPA1</name>
</gene>
<proteinExistence type="evidence at transcript level"/>
<reference evidence="15" key="1">
    <citation type="submission" date="2013-07" db="EMBL/GenBank/DDBJ databases">
        <authorList>
            <person name="Geib S."/>
        </authorList>
    </citation>
    <scope>NUCLEOTIDE SEQUENCE</scope>
</reference>
<reference evidence="15" key="2">
    <citation type="journal article" date="2014" name="BMC Genomics">
        <title>A genomic perspective to assessing quality of mass-reared SIT flies used in Mediterranean fruit fly (Ceratitis capitata) eradication in California.</title>
        <authorList>
            <person name="Calla B."/>
            <person name="Hall B."/>
            <person name="Hou S."/>
            <person name="Geib S.M."/>
        </authorList>
    </citation>
    <scope>NUCLEOTIDE SEQUENCE</scope>
</reference>
<name>W8BXT6_CERCA</name>
<protein>
    <recommendedName>
        <fullName evidence="11">Zinc carboxypeptidase A 1</fullName>
    </recommendedName>
</protein>
<dbReference type="PANTHER" id="PTHR11705">
    <property type="entry name" value="PROTEASE FAMILY M14 CARBOXYPEPTIDASE A,B"/>
    <property type="match status" value="1"/>
</dbReference>
<dbReference type="FunFam" id="3.40.630.10:FF:000001">
    <property type="entry name" value="Carboxypeptidase B"/>
    <property type="match status" value="1"/>
</dbReference>
<sequence length="439" mass="49856">RYRAGQSSMMSLKTGLFLILCLTTAVLLCNGERVRYDNYRVYKVKATTLNGLKILRKMEETNNSLHYLDEVHKIEKPINIVVAPHKLTDFLSALNENEITYELLEENVQKAIDKDYEQVATGRAILNRWRKYQTLDSNYNWLVGLARSYPGVVTVIEGGKSYEKRSILGVKISYNNGSKQKPGIFLEAGIHAREWIAPATATYVINELLTSSDEEVKEIAQNYDWYVFPHANPDGYVYTHTTDRMWRKTRQPHGTCYGADPNRNWNVFWNTVGTSSEPCSNIYAGSAANSEIEVKSLSNYITALKDNIQLYISLHSFSQYLLYPYGHTNQLPDNVKDFEQVYNVTVKALNKRYETVYTGGNIYDAIYPAAGSSVDFAYTKLGIRMAFCFELRPNGSFNGNGMELPADQIQPTAAELLDGLVAMVGEVKSLGYFKNYFYL</sequence>
<dbReference type="PROSITE" id="PS52035">
    <property type="entry name" value="PEPTIDASE_M14"/>
    <property type="match status" value="1"/>
</dbReference>
<dbReference type="InterPro" id="IPR000834">
    <property type="entry name" value="Peptidase_M14"/>
</dbReference>
<evidence type="ECO:0000256" key="4">
    <source>
        <dbReference type="ARBA" id="ARBA00022670"/>
    </source>
</evidence>
<organism evidence="15">
    <name type="scientific">Ceratitis capitata</name>
    <name type="common">Mediterranean fruit fly</name>
    <name type="synonym">Tephritis capitata</name>
    <dbReference type="NCBI Taxonomy" id="7213"/>
    <lineage>
        <taxon>Eukaryota</taxon>
        <taxon>Metazoa</taxon>
        <taxon>Ecdysozoa</taxon>
        <taxon>Arthropoda</taxon>
        <taxon>Hexapoda</taxon>
        <taxon>Insecta</taxon>
        <taxon>Pterygota</taxon>
        <taxon>Neoptera</taxon>
        <taxon>Endopterygota</taxon>
        <taxon>Diptera</taxon>
        <taxon>Brachycera</taxon>
        <taxon>Muscomorpha</taxon>
        <taxon>Tephritoidea</taxon>
        <taxon>Tephritidae</taxon>
        <taxon>Ceratitis</taxon>
        <taxon>Ceratitis</taxon>
    </lineage>
</organism>
<dbReference type="PRINTS" id="PR00765">
    <property type="entry name" value="CRBOXYPTASEA"/>
</dbReference>
<evidence type="ECO:0000256" key="2">
    <source>
        <dbReference type="ARBA" id="ARBA00005988"/>
    </source>
</evidence>
<dbReference type="CDD" id="cd03860">
    <property type="entry name" value="M14_CP_A-B_like"/>
    <property type="match status" value="1"/>
</dbReference>
<keyword evidence="8" id="KW-0862">Zinc</keyword>
<dbReference type="SMART" id="SM00631">
    <property type="entry name" value="Zn_pept"/>
    <property type="match status" value="1"/>
</dbReference>
<keyword evidence="4" id="KW-0645">Protease</keyword>
<dbReference type="MEROPS" id="M14.A08"/>
<evidence type="ECO:0000256" key="9">
    <source>
        <dbReference type="ARBA" id="ARBA00023049"/>
    </source>
</evidence>
<keyword evidence="10" id="KW-1015">Disulfide bond</keyword>
<evidence type="ECO:0000256" key="3">
    <source>
        <dbReference type="ARBA" id="ARBA00022645"/>
    </source>
</evidence>
<dbReference type="PROSITE" id="PS00132">
    <property type="entry name" value="CARBOXYPEPT_ZN_1"/>
    <property type="match status" value="1"/>
</dbReference>
<evidence type="ECO:0000256" key="1">
    <source>
        <dbReference type="ARBA" id="ARBA00001947"/>
    </source>
</evidence>
<evidence type="ECO:0000256" key="11">
    <source>
        <dbReference type="ARBA" id="ARBA00069039"/>
    </source>
</evidence>
<feature type="domain" description="Peptidase M14" evidence="14">
    <location>
        <begin position="131"/>
        <end position="427"/>
    </location>
</feature>
<dbReference type="Gene3D" id="3.30.70.340">
    <property type="entry name" value="Metallocarboxypeptidase-like"/>
    <property type="match status" value="1"/>
</dbReference>
<dbReference type="GO" id="GO:0008270">
    <property type="term" value="F:zinc ion binding"/>
    <property type="evidence" value="ECO:0007669"/>
    <property type="project" value="InterPro"/>
</dbReference>
<dbReference type="Gene3D" id="3.40.630.10">
    <property type="entry name" value="Zn peptidases"/>
    <property type="match status" value="1"/>
</dbReference>
<comment type="similarity">
    <text evidence="2 12">Belongs to the peptidase M14 family.</text>
</comment>
<evidence type="ECO:0000259" key="14">
    <source>
        <dbReference type="PROSITE" id="PS52035"/>
    </source>
</evidence>
<evidence type="ECO:0000256" key="10">
    <source>
        <dbReference type="ARBA" id="ARBA00023157"/>
    </source>
</evidence>
<evidence type="ECO:0000256" key="12">
    <source>
        <dbReference type="PROSITE-ProRule" id="PRU01379"/>
    </source>
</evidence>
<dbReference type="GO" id="GO:0004181">
    <property type="term" value="F:metallocarboxypeptidase activity"/>
    <property type="evidence" value="ECO:0007669"/>
    <property type="project" value="InterPro"/>
</dbReference>
<dbReference type="Pfam" id="PF00246">
    <property type="entry name" value="Peptidase_M14"/>
    <property type="match status" value="1"/>
</dbReference>
<dbReference type="InterPro" id="IPR003146">
    <property type="entry name" value="M14A_act_pep"/>
</dbReference>
<feature type="non-terminal residue" evidence="15">
    <location>
        <position position="1"/>
    </location>
</feature>
<evidence type="ECO:0000256" key="13">
    <source>
        <dbReference type="SAM" id="SignalP"/>
    </source>
</evidence>
<dbReference type="InterPro" id="IPR036990">
    <property type="entry name" value="M14A-like_propep"/>
</dbReference>
<dbReference type="EMBL" id="GAMC01008424">
    <property type="protein sequence ID" value="JAB98131.1"/>
    <property type="molecule type" value="mRNA"/>
</dbReference>
<evidence type="ECO:0000256" key="5">
    <source>
        <dbReference type="ARBA" id="ARBA00022723"/>
    </source>
</evidence>
<dbReference type="PANTHER" id="PTHR11705:SF156">
    <property type="entry name" value="RH39904P-RELATED"/>
    <property type="match status" value="1"/>
</dbReference>
<keyword evidence="5" id="KW-0479">Metal-binding</keyword>
<comment type="cofactor">
    <cofactor evidence="1">
        <name>Zn(2+)</name>
        <dbReference type="ChEBI" id="CHEBI:29105"/>
    </cofactor>
</comment>
<dbReference type="SUPFAM" id="SSF53187">
    <property type="entry name" value="Zn-dependent exopeptidases"/>
    <property type="match status" value="1"/>
</dbReference>